<name>A0A0E9WLT1_ANGAN</name>
<reference evidence="1" key="2">
    <citation type="journal article" date="2015" name="Fish Shellfish Immunol.">
        <title>Early steps in the European eel (Anguilla anguilla)-Vibrio vulnificus interaction in the gills: Role of the RtxA13 toxin.</title>
        <authorList>
            <person name="Callol A."/>
            <person name="Pajuelo D."/>
            <person name="Ebbesson L."/>
            <person name="Teles M."/>
            <person name="MacKenzie S."/>
            <person name="Amaro C."/>
        </authorList>
    </citation>
    <scope>NUCLEOTIDE SEQUENCE</scope>
</reference>
<dbReference type="AlphaFoldDB" id="A0A0E9WLT1"/>
<organism evidence="1">
    <name type="scientific">Anguilla anguilla</name>
    <name type="common">European freshwater eel</name>
    <name type="synonym">Muraena anguilla</name>
    <dbReference type="NCBI Taxonomy" id="7936"/>
    <lineage>
        <taxon>Eukaryota</taxon>
        <taxon>Metazoa</taxon>
        <taxon>Chordata</taxon>
        <taxon>Craniata</taxon>
        <taxon>Vertebrata</taxon>
        <taxon>Euteleostomi</taxon>
        <taxon>Actinopterygii</taxon>
        <taxon>Neopterygii</taxon>
        <taxon>Teleostei</taxon>
        <taxon>Anguilliformes</taxon>
        <taxon>Anguillidae</taxon>
        <taxon>Anguilla</taxon>
    </lineage>
</organism>
<dbReference type="EMBL" id="GBXM01018139">
    <property type="protein sequence ID" value="JAH90438.1"/>
    <property type="molecule type" value="Transcribed_RNA"/>
</dbReference>
<evidence type="ECO:0000313" key="1">
    <source>
        <dbReference type="EMBL" id="JAH90438.1"/>
    </source>
</evidence>
<accession>A0A0E9WLT1</accession>
<reference evidence="1" key="1">
    <citation type="submission" date="2014-11" db="EMBL/GenBank/DDBJ databases">
        <authorList>
            <person name="Amaro Gonzalez C."/>
        </authorList>
    </citation>
    <scope>NUCLEOTIDE SEQUENCE</scope>
</reference>
<proteinExistence type="predicted"/>
<sequence>MFPLFKYYYYWRRLAVRTSTRAHLLV</sequence>
<protein>
    <submittedName>
        <fullName evidence="1">Uncharacterized protein</fullName>
    </submittedName>
</protein>